<evidence type="ECO:0000313" key="5">
    <source>
        <dbReference type="Proteomes" id="UP000031637"/>
    </source>
</evidence>
<dbReference type="HOGENOM" id="CLU_046381_0_0_4"/>
<feature type="active site" evidence="1">
    <location>
        <position position="195"/>
    </location>
</feature>
<feature type="binding site" evidence="2">
    <location>
        <begin position="237"/>
        <end position="238"/>
    </location>
    <ligand>
        <name>ATP</name>
        <dbReference type="ChEBI" id="CHEBI:30616"/>
    </ligand>
</feature>
<keyword evidence="5" id="KW-1185">Reference proteome</keyword>
<dbReference type="SUPFAM" id="SSF140931">
    <property type="entry name" value="Fic-like"/>
    <property type="match status" value="1"/>
</dbReference>
<evidence type="ECO:0000256" key="1">
    <source>
        <dbReference type="PIRSR" id="PIRSR640198-1"/>
    </source>
</evidence>
<feature type="binding site" evidence="2">
    <location>
        <begin position="199"/>
        <end position="206"/>
    </location>
    <ligand>
        <name>ATP</name>
        <dbReference type="ChEBI" id="CHEBI:30616"/>
    </ligand>
</feature>
<dbReference type="EMBL" id="AP012547">
    <property type="protein sequence ID" value="BAO30829.1"/>
    <property type="molecule type" value="Genomic_DNA"/>
</dbReference>
<dbReference type="OrthoDB" id="9813719at2"/>
<keyword evidence="2" id="KW-0547">Nucleotide-binding</keyword>
<dbReference type="RefSeq" id="WP_041100425.1">
    <property type="nucleotide sequence ID" value="NZ_AP012547.1"/>
</dbReference>
<evidence type="ECO:0000256" key="2">
    <source>
        <dbReference type="PIRSR" id="PIRSR640198-2"/>
    </source>
</evidence>
<proteinExistence type="predicted"/>
<dbReference type="KEGG" id="shd:SUTH_03051"/>
<dbReference type="AlphaFoldDB" id="W0SHH5"/>
<feature type="domain" description="Fido" evidence="3">
    <location>
        <begin position="108"/>
        <end position="264"/>
    </location>
</feature>
<dbReference type="GO" id="GO:0005524">
    <property type="term" value="F:ATP binding"/>
    <property type="evidence" value="ECO:0007669"/>
    <property type="project" value="UniProtKB-KW"/>
</dbReference>
<dbReference type="PROSITE" id="PS51459">
    <property type="entry name" value="FIDO"/>
    <property type="match status" value="1"/>
</dbReference>
<evidence type="ECO:0000259" key="3">
    <source>
        <dbReference type="PROSITE" id="PS51459"/>
    </source>
</evidence>
<dbReference type="Pfam" id="PF02661">
    <property type="entry name" value="Fic"/>
    <property type="match status" value="1"/>
</dbReference>
<organism evidence="4 5">
    <name type="scientific">Sulfuritalea hydrogenivorans sk43H</name>
    <dbReference type="NCBI Taxonomy" id="1223802"/>
    <lineage>
        <taxon>Bacteria</taxon>
        <taxon>Pseudomonadati</taxon>
        <taxon>Pseudomonadota</taxon>
        <taxon>Betaproteobacteria</taxon>
        <taxon>Nitrosomonadales</taxon>
        <taxon>Sterolibacteriaceae</taxon>
        <taxon>Sulfuritalea</taxon>
    </lineage>
</organism>
<gene>
    <name evidence="4" type="ORF">SUTH_03051</name>
</gene>
<keyword evidence="2" id="KW-0067">ATP-binding</keyword>
<accession>W0SHH5</accession>
<sequence>MSTLQRFLASPPIHPAAAWYLADLGEFRGKQELYTRQSPQRLKVLREHALIESAVSSNRIEGVALEASRVRDVLVAPKPLFRDRDEEEIRGYRDALDWIYRESAGIAVSEENIRRLHAMARGQIWDAGQFKEKDGDIIERYADGSERVRFRPVAAARTGEAMSELVADWRCCLDEGWVHPLIALAAFNLDFLCIHPFRDGNGRVSRLLWLLQCQQLGFDVGRYISLERLVEENKARYYETLEQSSHGWHECKHDPWPYINFVLYILKTAYKEFAERVGEVSAPRGSKRELVLAALARLAGEFSFGELEQACPGVSRDMIRLVLRERQAEGTLVCEGRGPAARWRKKG</sequence>
<protein>
    <recommendedName>
        <fullName evidence="3">Fido domain-containing protein</fullName>
    </recommendedName>
</protein>
<dbReference type="Proteomes" id="UP000031637">
    <property type="component" value="Chromosome"/>
</dbReference>
<dbReference type="InterPro" id="IPR036597">
    <property type="entry name" value="Fido-like_dom_sf"/>
</dbReference>
<dbReference type="InterPro" id="IPR040198">
    <property type="entry name" value="Fido_containing"/>
</dbReference>
<reference evidence="4 5" key="1">
    <citation type="journal article" date="2014" name="Syst. Appl. Microbiol.">
        <title>Complete genomes of freshwater sulfur oxidizers Sulfuricella denitrificans skB26 and Sulfuritalea hydrogenivorans sk43H: genetic insights into the sulfur oxidation pathway of betaproteobacteria.</title>
        <authorList>
            <person name="Watanabe T."/>
            <person name="Kojima H."/>
            <person name="Fukui M."/>
        </authorList>
    </citation>
    <scope>NUCLEOTIDE SEQUENCE [LARGE SCALE GENOMIC DNA]</scope>
    <source>
        <strain evidence="4">DSM22779</strain>
    </source>
</reference>
<dbReference type="Gene3D" id="1.10.3290.10">
    <property type="entry name" value="Fido-like domain"/>
    <property type="match status" value="1"/>
</dbReference>
<evidence type="ECO:0000313" key="4">
    <source>
        <dbReference type="EMBL" id="BAO30829.1"/>
    </source>
</evidence>
<name>W0SHH5_9PROT</name>
<dbReference type="PANTHER" id="PTHR13504">
    <property type="entry name" value="FIDO DOMAIN-CONTAINING PROTEIN DDB_G0283145"/>
    <property type="match status" value="1"/>
</dbReference>
<dbReference type="STRING" id="1223802.SUTH_03051"/>
<dbReference type="InterPro" id="IPR003812">
    <property type="entry name" value="Fido"/>
</dbReference>
<dbReference type="PANTHER" id="PTHR13504:SF38">
    <property type="entry name" value="FIDO DOMAIN-CONTAINING PROTEIN"/>
    <property type="match status" value="1"/>
</dbReference>